<protein>
    <submittedName>
        <fullName evidence="3">Universal stress protein family protein</fullName>
    </submittedName>
</protein>
<dbReference type="STRING" id="1307763.L21SP4_00519"/>
<name>A0A0G3EBC2_9BACT</name>
<dbReference type="InterPro" id="IPR006016">
    <property type="entry name" value="UspA"/>
</dbReference>
<dbReference type="EMBL" id="CP010904">
    <property type="protein sequence ID" value="AKJ63791.1"/>
    <property type="molecule type" value="Genomic_DNA"/>
</dbReference>
<dbReference type="Gene3D" id="3.40.50.620">
    <property type="entry name" value="HUPs"/>
    <property type="match status" value="2"/>
</dbReference>
<keyword evidence="4" id="KW-1185">Reference proteome</keyword>
<proteinExistence type="inferred from homology"/>
<dbReference type="PANTHER" id="PTHR46268:SF6">
    <property type="entry name" value="UNIVERSAL STRESS PROTEIN UP12"/>
    <property type="match status" value="1"/>
</dbReference>
<dbReference type="PANTHER" id="PTHR46268">
    <property type="entry name" value="STRESS RESPONSE PROTEIN NHAX"/>
    <property type="match status" value="1"/>
</dbReference>
<dbReference type="InterPro" id="IPR014729">
    <property type="entry name" value="Rossmann-like_a/b/a_fold"/>
</dbReference>
<evidence type="ECO:0000259" key="2">
    <source>
        <dbReference type="Pfam" id="PF00582"/>
    </source>
</evidence>
<sequence>MRRFRNILVLLDLTEMDRPLIRYAAFLADRLHAEKVIFLHVVQAYDLGDGGRDAGRSVEDALRGELEGLIGRHFGSEREAELVTKISREDAARVMLAYARNEHCDLILLGQKKSGQRRGRYGRRIIAEAPAPVVLVPPEAPPRLEHILCAVDFSRESERAFRTAWKLARRSGAELSCYHLYDTTRSYYPFASFREPAGSRRRRKRRFRSFLARFDLQKKTIPCTFEQQRDARENEAERLLRDAENKACDLVMVGAKGRPASVTSLLGNVTENLRRTDLNVPVMILPHVSRLAGLADAIFGKK</sequence>
<gene>
    <name evidence="3" type="ORF">L21SP4_00519</name>
</gene>
<feature type="domain" description="UspA" evidence="2">
    <location>
        <begin position="4"/>
        <end position="137"/>
    </location>
</feature>
<comment type="similarity">
    <text evidence="1">Belongs to the universal stress protein A family.</text>
</comment>
<accession>A0A0G3EBC2</accession>
<evidence type="ECO:0000256" key="1">
    <source>
        <dbReference type="ARBA" id="ARBA00008791"/>
    </source>
</evidence>
<feature type="domain" description="UspA" evidence="2">
    <location>
        <begin position="145"/>
        <end position="285"/>
    </location>
</feature>
<dbReference type="OrthoDB" id="1522996at2"/>
<evidence type="ECO:0000313" key="4">
    <source>
        <dbReference type="Proteomes" id="UP000035268"/>
    </source>
</evidence>
<dbReference type="CDD" id="cd00293">
    <property type="entry name" value="USP-like"/>
    <property type="match status" value="2"/>
</dbReference>
<organism evidence="3 4">
    <name type="scientific">Kiritimatiella glycovorans</name>
    <dbReference type="NCBI Taxonomy" id="1307763"/>
    <lineage>
        <taxon>Bacteria</taxon>
        <taxon>Pseudomonadati</taxon>
        <taxon>Kiritimatiellota</taxon>
        <taxon>Kiritimatiellia</taxon>
        <taxon>Kiritimatiellales</taxon>
        <taxon>Kiritimatiellaceae</taxon>
        <taxon>Kiritimatiella</taxon>
    </lineage>
</organism>
<dbReference type="SUPFAM" id="SSF52402">
    <property type="entry name" value="Adenine nucleotide alpha hydrolases-like"/>
    <property type="match status" value="2"/>
</dbReference>
<evidence type="ECO:0000313" key="3">
    <source>
        <dbReference type="EMBL" id="AKJ63791.1"/>
    </source>
</evidence>
<dbReference type="AlphaFoldDB" id="A0A0G3EBC2"/>
<reference evidence="3 4" key="2">
    <citation type="journal article" date="2016" name="ISME J.">
        <title>Characterization of the first cultured representative of Verrucomicrobia subdivision 5 indicates the proposal of a novel phylum.</title>
        <authorList>
            <person name="Spring S."/>
            <person name="Bunk B."/>
            <person name="Sproer C."/>
            <person name="Schumann P."/>
            <person name="Rohde M."/>
            <person name="Tindall B.J."/>
            <person name="Klenk H.P."/>
        </authorList>
    </citation>
    <scope>NUCLEOTIDE SEQUENCE [LARGE SCALE GENOMIC DNA]</scope>
    <source>
        <strain evidence="3 4">L21-Fru-AB</strain>
    </source>
</reference>
<dbReference type="KEGG" id="vbl:L21SP4_00519"/>
<dbReference type="Pfam" id="PF00582">
    <property type="entry name" value="Usp"/>
    <property type="match status" value="2"/>
</dbReference>
<dbReference type="RefSeq" id="WP_052881188.1">
    <property type="nucleotide sequence ID" value="NZ_CP010904.1"/>
</dbReference>
<dbReference type="Proteomes" id="UP000035268">
    <property type="component" value="Chromosome"/>
</dbReference>
<reference evidence="4" key="1">
    <citation type="submission" date="2015-02" db="EMBL/GenBank/DDBJ databases">
        <title>Description and complete genome sequence of the first cultured representative of the subdivision 5 of the Verrucomicrobia phylum.</title>
        <authorList>
            <person name="Spring S."/>
            <person name="Bunk B."/>
            <person name="Sproer C."/>
            <person name="Klenk H.-P."/>
        </authorList>
    </citation>
    <scope>NUCLEOTIDE SEQUENCE [LARGE SCALE GENOMIC DNA]</scope>
    <source>
        <strain evidence="4">L21-Fru-AB</strain>
    </source>
</reference>